<accession>A0A6G8Q7I7</accession>
<dbReference type="AlphaFoldDB" id="A0A6G8Q7I7"/>
<evidence type="ECO:0000256" key="3">
    <source>
        <dbReference type="SAM" id="SignalP"/>
    </source>
</evidence>
<dbReference type="InterPro" id="IPR023058">
    <property type="entry name" value="PPIase_PpiC_CS"/>
</dbReference>
<dbReference type="KEGG" id="rub:GBA63_06850"/>
<protein>
    <recommendedName>
        <fullName evidence="4">PpiC domain-containing protein</fullName>
    </recommendedName>
</protein>
<dbReference type="PROSITE" id="PS01096">
    <property type="entry name" value="PPIC_PPIASE_1"/>
    <property type="match status" value="1"/>
</dbReference>
<dbReference type="SUPFAM" id="SSF54534">
    <property type="entry name" value="FKBP-like"/>
    <property type="match status" value="1"/>
</dbReference>
<dbReference type="InterPro" id="IPR046357">
    <property type="entry name" value="PPIase_dom_sf"/>
</dbReference>
<dbReference type="Pfam" id="PF13624">
    <property type="entry name" value="SurA_N_3"/>
    <property type="match status" value="1"/>
</dbReference>
<dbReference type="EMBL" id="CP045119">
    <property type="protein sequence ID" value="QIN82398.1"/>
    <property type="molecule type" value="Genomic_DNA"/>
</dbReference>
<dbReference type="Pfam" id="PF13616">
    <property type="entry name" value="Rotamase_3"/>
    <property type="match status" value="1"/>
</dbReference>
<reference evidence="5 6" key="1">
    <citation type="submission" date="2019-10" db="EMBL/GenBank/DDBJ databases">
        <title>Rubrobacter sp nov SCSIO 52090 isolated from a deep-sea sediment in the South China Sea.</title>
        <authorList>
            <person name="Chen R.W."/>
        </authorList>
    </citation>
    <scope>NUCLEOTIDE SEQUENCE [LARGE SCALE GENOMIC DNA]</scope>
    <source>
        <strain evidence="5 6">SCSIO 52909</strain>
    </source>
</reference>
<feature type="chain" id="PRO_5039511731" description="PpiC domain-containing protein" evidence="3">
    <location>
        <begin position="25"/>
        <end position="335"/>
    </location>
</feature>
<proteinExistence type="predicted"/>
<keyword evidence="6" id="KW-1185">Reference proteome</keyword>
<keyword evidence="1" id="KW-0413">Isomerase</keyword>
<dbReference type="Gene3D" id="1.10.4030.10">
    <property type="entry name" value="Porin chaperone SurA, peptide-binding domain"/>
    <property type="match status" value="1"/>
</dbReference>
<feature type="signal peptide" evidence="3">
    <location>
        <begin position="1"/>
        <end position="24"/>
    </location>
</feature>
<keyword evidence="3" id="KW-0732">Signal</keyword>
<dbReference type="SUPFAM" id="SSF109998">
    <property type="entry name" value="Triger factor/SurA peptide-binding domain-like"/>
    <property type="match status" value="1"/>
</dbReference>
<feature type="region of interest" description="Disordered" evidence="2">
    <location>
        <begin position="226"/>
        <end position="247"/>
    </location>
</feature>
<dbReference type="InterPro" id="IPR027304">
    <property type="entry name" value="Trigger_fact/SurA_dom_sf"/>
</dbReference>
<keyword evidence="1" id="KW-0697">Rotamase</keyword>
<gene>
    <name evidence="5" type="ORF">GBA63_06850</name>
</gene>
<organism evidence="5 6">
    <name type="scientific">Rubrobacter tropicus</name>
    <dbReference type="NCBI Taxonomy" id="2653851"/>
    <lineage>
        <taxon>Bacteria</taxon>
        <taxon>Bacillati</taxon>
        <taxon>Actinomycetota</taxon>
        <taxon>Rubrobacteria</taxon>
        <taxon>Rubrobacterales</taxon>
        <taxon>Rubrobacteraceae</taxon>
        <taxon>Rubrobacter</taxon>
    </lineage>
</organism>
<dbReference type="InterPro" id="IPR050245">
    <property type="entry name" value="PrsA_foldase"/>
</dbReference>
<dbReference type="PROSITE" id="PS50198">
    <property type="entry name" value="PPIC_PPIASE_2"/>
    <property type="match status" value="1"/>
</dbReference>
<dbReference type="Gene3D" id="3.10.50.40">
    <property type="match status" value="1"/>
</dbReference>
<evidence type="ECO:0000313" key="5">
    <source>
        <dbReference type="EMBL" id="QIN82398.1"/>
    </source>
</evidence>
<feature type="domain" description="PpiC" evidence="4">
    <location>
        <begin position="189"/>
        <end position="281"/>
    </location>
</feature>
<dbReference type="PROSITE" id="PS51257">
    <property type="entry name" value="PROKAR_LIPOPROTEIN"/>
    <property type="match status" value="1"/>
</dbReference>
<dbReference type="Proteomes" id="UP000501452">
    <property type="component" value="Chromosome"/>
</dbReference>
<dbReference type="PANTHER" id="PTHR47245:SF2">
    <property type="entry name" value="PEPTIDYL-PROLYL CIS-TRANS ISOMERASE HP_0175-RELATED"/>
    <property type="match status" value="1"/>
</dbReference>
<evidence type="ECO:0000256" key="1">
    <source>
        <dbReference type="PROSITE-ProRule" id="PRU00278"/>
    </source>
</evidence>
<evidence type="ECO:0000259" key="4">
    <source>
        <dbReference type="PROSITE" id="PS50198"/>
    </source>
</evidence>
<dbReference type="InterPro" id="IPR000297">
    <property type="entry name" value="PPIase_PpiC"/>
</dbReference>
<dbReference type="RefSeq" id="WP_166174698.1">
    <property type="nucleotide sequence ID" value="NZ_CP045119.1"/>
</dbReference>
<name>A0A6G8Q7I7_9ACTN</name>
<sequence length="335" mass="37043">MSKHLSLRAVFVLCALILVSVVGCQPADTTANSDSGSKKVATYEGGEVTEGELQQFAQQSGLGELDPSSPEYETAVQQVMPQLVGIEIAKTYAQEEGITVSDKEVDQELETIKQQVGEQARASGQNLENQEAFDQALEENNISEQELRQDIRENLPVQQVQERVSGNAEPSRDEVQKFYDDNKTQFTQPAQRCARHILFNKDQKEKAEEVKAELENGGDFAALAKENSQDPGSAEKGGDLGCLGKGETVPPFEEATFAAEQGEIVGPVETEFGYHLIEVTEIREEQTQPLEDVEAQITDQLAATQQEEEFTKWLDEQKKERNVKYLPGYKPASQG</sequence>
<dbReference type="GO" id="GO:0003755">
    <property type="term" value="F:peptidyl-prolyl cis-trans isomerase activity"/>
    <property type="evidence" value="ECO:0007669"/>
    <property type="project" value="UniProtKB-KW"/>
</dbReference>
<evidence type="ECO:0000256" key="2">
    <source>
        <dbReference type="SAM" id="MobiDB-lite"/>
    </source>
</evidence>
<dbReference type="PANTHER" id="PTHR47245">
    <property type="entry name" value="PEPTIDYLPROLYL ISOMERASE"/>
    <property type="match status" value="1"/>
</dbReference>
<evidence type="ECO:0000313" key="6">
    <source>
        <dbReference type="Proteomes" id="UP000501452"/>
    </source>
</evidence>